<feature type="compositionally biased region" description="Low complexity" evidence="1">
    <location>
        <begin position="430"/>
        <end position="448"/>
    </location>
</feature>
<dbReference type="PANTHER" id="PTHR36025">
    <property type="entry name" value="DIHYDROOROTATE DEHYDROGENASE (DUF3598)"/>
    <property type="match status" value="1"/>
</dbReference>
<comment type="caution">
    <text evidence="2">The sequence shown here is derived from an EMBL/GenBank/DDBJ whole genome shotgun (WGS) entry which is preliminary data.</text>
</comment>
<feature type="compositionally biased region" description="Acidic residues" evidence="1">
    <location>
        <begin position="244"/>
        <end position="261"/>
    </location>
</feature>
<proteinExistence type="predicted"/>
<reference evidence="3" key="1">
    <citation type="journal article" date="2016" name="Nat. Commun.">
        <title>The Gonium pectorale genome demonstrates co-option of cell cycle regulation during the evolution of multicellularity.</title>
        <authorList>
            <person name="Hanschen E.R."/>
            <person name="Marriage T.N."/>
            <person name="Ferris P.J."/>
            <person name="Hamaji T."/>
            <person name="Toyoda A."/>
            <person name="Fujiyama A."/>
            <person name="Neme R."/>
            <person name="Noguchi H."/>
            <person name="Minakuchi Y."/>
            <person name="Suzuki M."/>
            <person name="Kawai-Toyooka H."/>
            <person name="Smith D.R."/>
            <person name="Sparks H."/>
            <person name="Anderson J."/>
            <person name="Bakaric R."/>
            <person name="Luria V."/>
            <person name="Karger A."/>
            <person name="Kirschner M.W."/>
            <person name="Durand P.M."/>
            <person name="Michod R.E."/>
            <person name="Nozaki H."/>
            <person name="Olson B.J."/>
        </authorList>
    </citation>
    <scope>NUCLEOTIDE SEQUENCE [LARGE SCALE GENOMIC DNA]</scope>
    <source>
        <strain evidence="3">NIES-2863</strain>
    </source>
</reference>
<dbReference type="OrthoDB" id="1929023at2759"/>
<dbReference type="Proteomes" id="UP000075714">
    <property type="component" value="Unassembled WGS sequence"/>
</dbReference>
<feature type="compositionally biased region" description="Gly residues" evidence="1">
    <location>
        <begin position="449"/>
        <end position="460"/>
    </location>
</feature>
<accession>A0A150H0B7</accession>
<feature type="compositionally biased region" description="Low complexity" evidence="1">
    <location>
        <begin position="217"/>
        <end position="234"/>
    </location>
</feature>
<feature type="region of interest" description="Disordered" evidence="1">
    <location>
        <begin position="425"/>
        <end position="462"/>
    </location>
</feature>
<dbReference type="AlphaFoldDB" id="A0A150H0B7"/>
<evidence type="ECO:0008006" key="4">
    <source>
        <dbReference type="Google" id="ProtNLM"/>
    </source>
</evidence>
<evidence type="ECO:0000313" key="2">
    <source>
        <dbReference type="EMBL" id="KXZ55531.1"/>
    </source>
</evidence>
<keyword evidence="3" id="KW-1185">Reference proteome</keyword>
<protein>
    <recommendedName>
        <fullName evidence="4">DUF3598 domain-containing protein</fullName>
    </recommendedName>
</protein>
<dbReference type="PANTHER" id="PTHR36025:SF1">
    <property type="entry name" value="DIHYDROOROTATE DEHYDROGENASE (DUF3598)"/>
    <property type="match status" value="1"/>
</dbReference>
<organism evidence="2 3">
    <name type="scientific">Gonium pectorale</name>
    <name type="common">Green alga</name>
    <dbReference type="NCBI Taxonomy" id="33097"/>
    <lineage>
        <taxon>Eukaryota</taxon>
        <taxon>Viridiplantae</taxon>
        <taxon>Chlorophyta</taxon>
        <taxon>core chlorophytes</taxon>
        <taxon>Chlorophyceae</taxon>
        <taxon>CS clade</taxon>
        <taxon>Chlamydomonadales</taxon>
        <taxon>Volvocaceae</taxon>
        <taxon>Gonium</taxon>
    </lineage>
</organism>
<evidence type="ECO:0000313" key="3">
    <source>
        <dbReference type="Proteomes" id="UP000075714"/>
    </source>
</evidence>
<gene>
    <name evidence="2" type="ORF">GPECTOR_2g1080</name>
</gene>
<feature type="region of interest" description="Disordered" evidence="1">
    <location>
        <begin position="210"/>
        <end position="270"/>
    </location>
</feature>
<feature type="region of interest" description="Disordered" evidence="1">
    <location>
        <begin position="70"/>
        <end position="117"/>
    </location>
</feature>
<dbReference type="EMBL" id="LSYV01000003">
    <property type="protein sequence ID" value="KXZ55531.1"/>
    <property type="molecule type" value="Genomic_DNA"/>
</dbReference>
<evidence type="ECO:0000256" key="1">
    <source>
        <dbReference type="SAM" id="MobiDB-lite"/>
    </source>
</evidence>
<feature type="compositionally biased region" description="Low complexity" evidence="1">
    <location>
        <begin position="96"/>
        <end position="107"/>
    </location>
</feature>
<feature type="compositionally biased region" description="Gly residues" evidence="1">
    <location>
        <begin position="86"/>
        <end position="95"/>
    </location>
</feature>
<name>A0A150H0B7_GONPE</name>
<feature type="compositionally biased region" description="Acidic residues" evidence="1">
    <location>
        <begin position="108"/>
        <end position="117"/>
    </location>
</feature>
<sequence length="514" mass="54803">MDRFFMDELTPSEAAAEPKWATFCSHLNGEWVGQYAAYTPWEGKPEPAWVDERGKYINVVYTRALEHRHKYTQQRAQPGPEPGRLAEGGAGGEGAGAAQQPQAAAEGPDADSESEGEVDVLLRKIGRCTRLAALANVRLPPEGRGTGWSGSEPDDLDSEVDVEALAFNSDGIVVFDGGNYSAGPEYIGGRIGGGRGGQQQVKIVDNLAIEDGGPEEGQGAAAERAEDGGAASAAARRDGRGAYNDEEDEDEEDEYGEDEDGPALTPSTTTSVFEQCLVDWGSRTRMRLKLTLRIGQLDNGEVDVEVLRILLFSEQWLGPASAESLSTPVEEVKLLQRPCTELPRPTPAQLQGSWNVFTVCATGMDEADPFTGEERVSWLYTAGEEQQLWDAPSGPPAGDEGGSYWLPGGVVLSLRMLDNYVPVDLDSDSDGSGSDSASAGPGSAASNGNGNGNNGNGKGPGAERTYPRGLCISLGWLWREGSASVVEREYDGYGYLREVRLSQAVKGGWSGGRM</sequence>